<keyword evidence="3" id="KW-1185">Reference proteome</keyword>
<gene>
    <name evidence="2" type="ORF">EAX62_04815</name>
</gene>
<protein>
    <recommendedName>
        <fullName evidence="4">Secreted protein</fullName>
    </recommendedName>
</protein>
<feature type="chain" id="PRO_5018205018" description="Secreted protein" evidence="1">
    <location>
        <begin position="25"/>
        <end position="309"/>
    </location>
</feature>
<evidence type="ECO:0000313" key="3">
    <source>
        <dbReference type="Proteomes" id="UP000275256"/>
    </source>
</evidence>
<feature type="signal peptide" evidence="1">
    <location>
        <begin position="1"/>
        <end position="24"/>
    </location>
</feature>
<evidence type="ECO:0000313" key="2">
    <source>
        <dbReference type="EMBL" id="RMB61919.1"/>
    </source>
</evidence>
<reference evidence="2 3" key="1">
    <citation type="submission" date="2018-10" db="EMBL/GenBank/DDBJ databases">
        <title>Tessaracoccus antarcticuss sp. nov., isolated from sediment.</title>
        <authorList>
            <person name="Zhou L.Y."/>
            <person name="Du Z.J."/>
        </authorList>
    </citation>
    <scope>NUCLEOTIDE SEQUENCE [LARGE SCALE GENOMIC DNA]</scope>
    <source>
        <strain evidence="2 3">JDX10</strain>
    </source>
</reference>
<keyword evidence="1" id="KW-0732">Signal</keyword>
<dbReference type="EMBL" id="REFW01000001">
    <property type="protein sequence ID" value="RMB61919.1"/>
    <property type="molecule type" value="Genomic_DNA"/>
</dbReference>
<evidence type="ECO:0000256" key="1">
    <source>
        <dbReference type="SAM" id="SignalP"/>
    </source>
</evidence>
<accession>A0A3M0GLA0</accession>
<comment type="caution">
    <text evidence="2">The sequence shown here is derived from an EMBL/GenBank/DDBJ whole genome shotgun (WGS) entry which is preliminary data.</text>
</comment>
<dbReference type="Proteomes" id="UP000275256">
    <property type="component" value="Unassembled WGS sequence"/>
</dbReference>
<name>A0A3M0GLA0_9ACTN</name>
<dbReference type="AlphaFoldDB" id="A0A3M0GLA0"/>
<evidence type="ECO:0008006" key="4">
    <source>
        <dbReference type="Google" id="ProtNLM"/>
    </source>
</evidence>
<organism evidence="2 3">
    <name type="scientific">Tessaracoccus antarcticus</name>
    <dbReference type="NCBI Taxonomy" id="2479848"/>
    <lineage>
        <taxon>Bacteria</taxon>
        <taxon>Bacillati</taxon>
        <taxon>Actinomycetota</taxon>
        <taxon>Actinomycetes</taxon>
        <taxon>Propionibacteriales</taxon>
        <taxon>Propionibacteriaceae</taxon>
        <taxon>Tessaracoccus</taxon>
    </lineage>
</organism>
<sequence length="309" mass="33685">MTVAAATAALGLTAAVVTVSPARAEIDVYSAPGQYFVNGRDWRTTCEPYSQTQRCRTEIWATQVTQVKGKFVSKTGWYFNNLSYLPSPRSLWKNNPLGAYGKVNGTAKWKSTDGRQWRTVCDTAATGRNGCRSYASARVIETYTTSGGATAYRWVTKELFNNIVRFGALPVFKNVNMNTTVSLKYFDVTVSSPVYEPDGTGFGAMVKVCYTHAHPDAGSDGKVRVSLDPWSFGVLDLEAGATDLAYFEASAVPSSTLWTPLYKETRLALGTCNTGYISAHHGNPDLSTGFTLRYAPSGSADRITWYAPS</sequence>
<proteinExistence type="predicted"/>